<protein>
    <submittedName>
        <fullName evidence="1">Uncharacterized protein</fullName>
    </submittedName>
</protein>
<accession>A0A3B0YRQ7</accession>
<reference evidence="1" key="1">
    <citation type="submission" date="2018-06" db="EMBL/GenBank/DDBJ databases">
        <authorList>
            <person name="Zhirakovskaya E."/>
        </authorList>
    </citation>
    <scope>NUCLEOTIDE SEQUENCE</scope>
</reference>
<dbReference type="EMBL" id="UOFL01000145">
    <property type="protein sequence ID" value="VAW78177.1"/>
    <property type="molecule type" value="Genomic_DNA"/>
</dbReference>
<gene>
    <name evidence="1" type="ORF">MNBD_GAMMA12-1133</name>
</gene>
<name>A0A3B0YRQ7_9ZZZZ</name>
<evidence type="ECO:0000313" key="1">
    <source>
        <dbReference type="EMBL" id="VAW78177.1"/>
    </source>
</evidence>
<organism evidence="1">
    <name type="scientific">hydrothermal vent metagenome</name>
    <dbReference type="NCBI Taxonomy" id="652676"/>
    <lineage>
        <taxon>unclassified sequences</taxon>
        <taxon>metagenomes</taxon>
        <taxon>ecological metagenomes</taxon>
    </lineage>
</organism>
<sequence>MMGCTTAANSAISAASILSVFAKWVSELNKLGMDCEIHPEFLFETQTGFLPFKVNIKENSHEALMNREYLTGFEYYLDDFNLEENTEYLEKSFFQKLLKKPKEKKHFHTKEIYEQLQDKKYIITFNFGISDTLELRMASLASVTLSKLANGVCCYADDNIWYDNTNIIENALNDVTEYEKSLRQREFRLHGFEEWL</sequence>
<dbReference type="AlphaFoldDB" id="A0A3B0YRQ7"/>
<proteinExistence type="predicted"/>